<dbReference type="EMBL" id="CAJNOQ010004392">
    <property type="protein sequence ID" value="CAF1057152.1"/>
    <property type="molecule type" value="Genomic_DNA"/>
</dbReference>
<keyword evidence="9" id="KW-1185">Reference proteome</keyword>
<dbReference type="InterPro" id="IPR005351">
    <property type="entry name" value="ASTER"/>
</dbReference>
<dbReference type="Pfam" id="PF03669">
    <property type="entry name" value="ASTER"/>
    <property type="match status" value="1"/>
</dbReference>
<evidence type="ECO:0000313" key="7">
    <source>
        <dbReference type="EMBL" id="CAF1057152.1"/>
    </source>
</evidence>
<dbReference type="GO" id="GO:0045048">
    <property type="term" value="P:protein insertion into ER membrane"/>
    <property type="evidence" value="ECO:0007669"/>
    <property type="project" value="InterPro"/>
</dbReference>
<dbReference type="Proteomes" id="UP000681722">
    <property type="component" value="Unassembled WGS sequence"/>
</dbReference>
<evidence type="ECO:0000256" key="3">
    <source>
        <dbReference type="ARBA" id="ARBA00022692"/>
    </source>
</evidence>
<comment type="similarity">
    <text evidence="2">Belongs to the Asterix family.</text>
</comment>
<comment type="subcellular location">
    <subcellularLocation>
        <location evidence="1">Membrane</location>
    </subcellularLocation>
</comment>
<dbReference type="Proteomes" id="UP000663829">
    <property type="component" value="Unassembled WGS sequence"/>
</dbReference>
<keyword evidence="4 6" id="KW-1133">Transmembrane helix</keyword>
<sequence>MDVRRPMRIHRFRPSLITPTDDSLPDYMNLLGMVFSMCSLMLKIKWCAWIAIFCAFVGFANQRATDDAKQVLSSFMLSISAVVVTYMQNPQPLNTNFLNIF</sequence>
<evidence type="ECO:0008006" key="10">
    <source>
        <dbReference type="Google" id="ProtNLM"/>
    </source>
</evidence>
<protein>
    <recommendedName>
        <fullName evidence="10">Protein Asterix</fullName>
    </recommendedName>
</protein>
<dbReference type="OrthoDB" id="284718at2759"/>
<keyword evidence="3 6" id="KW-0812">Transmembrane</keyword>
<dbReference type="GO" id="GO:0044183">
    <property type="term" value="F:protein folding chaperone"/>
    <property type="evidence" value="ECO:0007669"/>
    <property type="project" value="InterPro"/>
</dbReference>
<dbReference type="EMBL" id="CAJOBC010004392">
    <property type="protein sequence ID" value="CAF3826025.1"/>
    <property type="molecule type" value="Genomic_DNA"/>
</dbReference>
<comment type="caution">
    <text evidence="7">The sequence shown here is derived from an EMBL/GenBank/DDBJ whole genome shotgun (WGS) entry which is preliminary data.</text>
</comment>
<feature type="transmembrane region" description="Helical" evidence="6">
    <location>
        <begin position="71"/>
        <end position="88"/>
    </location>
</feature>
<dbReference type="AlphaFoldDB" id="A0A814L136"/>
<evidence type="ECO:0000256" key="1">
    <source>
        <dbReference type="ARBA" id="ARBA00004370"/>
    </source>
</evidence>
<keyword evidence="5 6" id="KW-0472">Membrane</keyword>
<evidence type="ECO:0000256" key="2">
    <source>
        <dbReference type="ARBA" id="ARBA00009066"/>
    </source>
</evidence>
<accession>A0A814L136</accession>
<proteinExistence type="inferred from homology"/>
<gene>
    <name evidence="7" type="ORF">GPM918_LOCUS16589</name>
    <name evidence="8" type="ORF">SRO942_LOCUS16589</name>
</gene>
<dbReference type="GO" id="GO:0005789">
    <property type="term" value="C:endoplasmic reticulum membrane"/>
    <property type="evidence" value="ECO:0007669"/>
    <property type="project" value="InterPro"/>
</dbReference>
<dbReference type="PANTHER" id="PTHR13193">
    <property type="entry name" value="CGI-140"/>
    <property type="match status" value="1"/>
</dbReference>
<dbReference type="PANTHER" id="PTHR13193:SF0">
    <property type="entry name" value="PAT COMPLEX SUBUNIT ASTERIX"/>
    <property type="match status" value="1"/>
</dbReference>
<name>A0A814L136_9BILA</name>
<reference evidence="7" key="1">
    <citation type="submission" date="2021-02" db="EMBL/GenBank/DDBJ databases">
        <authorList>
            <person name="Nowell W R."/>
        </authorList>
    </citation>
    <scope>NUCLEOTIDE SEQUENCE</scope>
</reference>
<evidence type="ECO:0000313" key="9">
    <source>
        <dbReference type="Proteomes" id="UP000663829"/>
    </source>
</evidence>
<evidence type="ECO:0000256" key="4">
    <source>
        <dbReference type="ARBA" id="ARBA00022989"/>
    </source>
</evidence>
<evidence type="ECO:0000256" key="5">
    <source>
        <dbReference type="ARBA" id="ARBA00023136"/>
    </source>
</evidence>
<evidence type="ECO:0000313" key="8">
    <source>
        <dbReference type="EMBL" id="CAF3826025.1"/>
    </source>
</evidence>
<evidence type="ECO:0000256" key="6">
    <source>
        <dbReference type="SAM" id="Phobius"/>
    </source>
</evidence>
<organism evidence="7 9">
    <name type="scientific">Didymodactylos carnosus</name>
    <dbReference type="NCBI Taxonomy" id="1234261"/>
    <lineage>
        <taxon>Eukaryota</taxon>
        <taxon>Metazoa</taxon>
        <taxon>Spiralia</taxon>
        <taxon>Gnathifera</taxon>
        <taxon>Rotifera</taxon>
        <taxon>Eurotatoria</taxon>
        <taxon>Bdelloidea</taxon>
        <taxon>Philodinida</taxon>
        <taxon>Philodinidae</taxon>
        <taxon>Didymodactylos</taxon>
    </lineage>
</organism>
<feature type="transmembrane region" description="Helical" evidence="6">
    <location>
        <begin position="30"/>
        <end position="59"/>
    </location>
</feature>